<reference evidence="2" key="1">
    <citation type="journal article" date="2019" name="Int. J. Syst. Evol. Microbiol.">
        <title>The Global Catalogue of Microorganisms (GCM) 10K type strain sequencing project: providing services to taxonomists for standard genome sequencing and annotation.</title>
        <authorList>
            <consortium name="The Broad Institute Genomics Platform"/>
            <consortium name="The Broad Institute Genome Sequencing Center for Infectious Disease"/>
            <person name="Wu L."/>
            <person name="Ma J."/>
        </authorList>
    </citation>
    <scope>NUCLEOTIDE SEQUENCE [LARGE SCALE GENOMIC DNA]</scope>
    <source>
        <strain evidence="2">JCM 9458</strain>
    </source>
</reference>
<evidence type="ECO:0000313" key="2">
    <source>
        <dbReference type="Proteomes" id="UP001501676"/>
    </source>
</evidence>
<sequence length="189" mass="20280">MLLGVAWVALAATGLSVVLASPLPDRHPDEAVLDGRVTAGLIGWVVAAQADAVTMERVTGVDGPRRVDAAVDLRRAGNSGAWAFLLAGLAQPEEFFEIGRSYRMQLYVRDLHASGRPVTLRITDGAADRGPTDESVTAGFTDRSWHLLTRTFVATRDAFPDTALYVALPPDGPLHWQATLASVRRLPSP</sequence>
<gene>
    <name evidence="1" type="ORF">GCM10020369_41170</name>
</gene>
<keyword evidence="2" id="KW-1185">Reference proteome</keyword>
<dbReference type="Proteomes" id="UP001501676">
    <property type="component" value="Unassembled WGS sequence"/>
</dbReference>
<evidence type="ECO:0008006" key="3">
    <source>
        <dbReference type="Google" id="ProtNLM"/>
    </source>
</evidence>
<comment type="caution">
    <text evidence="1">The sequence shown here is derived from an EMBL/GenBank/DDBJ whole genome shotgun (WGS) entry which is preliminary data.</text>
</comment>
<dbReference type="RefSeq" id="WP_345729796.1">
    <property type="nucleotide sequence ID" value="NZ_BAAAYN010000026.1"/>
</dbReference>
<evidence type="ECO:0000313" key="1">
    <source>
        <dbReference type="EMBL" id="GAA3389770.1"/>
    </source>
</evidence>
<protein>
    <recommendedName>
        <fullName evidence="3">DUF4390 domain-containing protein</fullName>
    </recommendedName>
</protein>
<proteinExistence type="predicted"/>
<organism evidence="1 2">
    <name type="scientific">Cryptosporangium minutisporangium</name>
    <dbReference type="NCBI Taxonomy" id="113569"/>
    <lineage>
        <taxon>Bacteria</taxon>
        <taxon>Bacillati</taxon>
        <taxon>Actinomycetota</taxon>
        <taxon>Actinomycetes</taxon>
        <taxon>Cryptosporangiales</taxon>
        <taxon>Cryptosporangiaceae</taxon>
        <taxon>Cryptosporangium</taxon>
    </lineage>
</organism>
<name>A0ABP6T0Y1_9ACTN</name>
<dbReference type="EMBL" id="BAAAYN010000026">
    <property type="protein sequence ID" value="GAA3389770.1"/>
    <property type="molecule type" value="Genomic_DNA"/>
</dbReference>
<accession>A0ABP6T0Y1</accession>